<dbReference type="GO" id="GO:0016779">
    <property type="term" value="F:nucleotidyltransferase activity"/>
    <property type="evidence" value="ECO:0007669"/>
    <property type="project" value="TreeGrafter"/>
</dbReference>
<accession>A0A0F8WAE3</accession>
<evidence type="ECO:0000313" key="2">
    <source>
        <dbReference type="EMBL" id="KKK53593.1"/>
    </source>
</evidence>
<dbReference type="PANTHER" id="PTHR10953:SF102">
    <property type="entry name" value="ADENYLYLTRANSFERASE AND SULFURTRANSFERASE MOCS3"/>
    <property type="match status" value="1"/>
</dbReference>
<comment type="caution">
    <text evidence="2">The sequence shown here is derived from an EMBL/GenBank/DDBJ whole genome shotgun (WGS) entry which is preliminary data.</text>
</comment>
<dbReference type="GO" id="GO:0008641">
    <property type="term" value="F:ubiquitin-like modifier activating enzyme activity"/>
    <property type="evidence" value="ECO:0007669"/>
    <property type="project" value="InterPro"/>
</dbReference>
<dbReference type="GO" id="GO:0008146">
    <property type="term" value="F:sulfotransferase activity"/>
    <property type="evidence" value="ECO:0007669"/>
    <property type="project" value="TreeGrafter"/>
</dbReference>
<reference evidence="2" key="1">
    <citation type="journal article" date="2015" name="Nature">
        <title>Complex archaea that bridge the gap between prokaryotes and eukaryotes.</title>
        <authorList>
            <person name="Spang A."/>
            <person name="Saw J.H."/>
            <person name="Jorgensen S.L."/>
            <person name="Zaremba-Niedzwiedzka K."/>
            <person name="Martijn J."/>
            <person name="Lind A.E."/>
            <person name="van Eijk R."/>
            <person name="Schleper C."/>
            <person name="Guy L."/>
            <person name="Ettema T.J."/>
        </authorList>
    </citation>
    <scope>NUCLEOTIDE SEQUENCE</scope>
</reference>
<dbReference type="AlphaFoldDB" id="A0A0F8WAE3"/>
<dbReference type="SUPFAM" id="SSF69572">
    <property type="entry name" value="Activating enzymes of the ubiquitin-like proteins"/>
    <property type="match status" value="1"/>
</dbReference>
<name>A0A0F8WAE3_9ZZZZ</name>
<dbReference type="InterPro" id="IPR035985">
    <property type="entry name" value="Ubiquitin-activating_enz"/>
</dbReference>
<organism evidence="2">
    <name type="scientific">marine sediment metagenome</name>
    <dbReference type="NCBI Taxonomy" id="412755"/>
    <lineage>
        <taxon>unclassified sequences</taxon>
        <taxon>metagenomes</taxon>
        <taxon>ecological metagenomes</taxon>
    </lineage>
</organism>
<dbReference type="PANTHER" id="PTHR10953">
    <property type="entry name" value="UBIQUITIN-ACTIVATING ENZYME E1"/>
    <property type="match status" value="1"/>
</dbReference>
<protein>
    <recommendedName>
        <fullName evidence="1">THIF-type NAD/FAD binding fold domain-containing protein</fullName>
    </recommendedName>
</protein>
<feature type="domain" description="THIF-type NAD/FAD binding fold" evidence="1">
    <location>
        <begin position="12"/>
        <end position="156"/>
    </location>
</feature>
<proteinExistence type="predicted"/>
<dbReference type="GO" id="GO:0004792">
    <property type="term" value="F:thiosulfate-cyanide sulfurtransferase activity"/>
    <property type="evidence" value="ECO:0007669"/>
    <property type="project" value="TreeGrafter"/>
</dbReference>
<dbReference type="InterPro" id="IPR045886">
    <property type="entry name" value="ThiF/MoeB/HesA"/>
</dbReference>
<evidence type="ECO:0000259" key="1">
    <source>
        <dbReference type="Pfam" id="PF00899"/>
    </source>
</evidence>
<dbReference type="CDD" id="cd00757">
    <property type="entry name" value="ThiF_MoeB_HesA_family"/>
    <property type="match status" value="1"/>
</dbReference>
<feature type="non-terminal residue" evidence="2">
    <location>
        <position position="156"/>
    </location>
</feature>
<dbReference type="Gene3D" id="3.40.50.720">
    <property type="entry name" value="NAD(P)-binding Rossmann-like Domain"/>
    <property type="match status" value="1"/>
</dbReference>
<dbReference type="InterPro" id="IPR000594">
    <property type="entry name" value="ThiF_NAD_FAD-bd"/>
</dbReference>
<gene>
    <name evidence="2" type="ORF">LCGC14_3093240</name>
</gene>
<dbReference type="GO" id="GO:0005829">
    <property type="term" value="C:cytosol"/>
    <property type="evidence" value="ECO:0007669"/>
    <property type="project" value="TreeGrafter"/>
</dbReference>
<dbReference type="EMBL" id="LAZR01066423">
    <property type="protein sequence ID" value="KKK53593.1"/>
    <property type="molecule type" value="Genomic_DNA"/>
</dbReference>
<sequence>MSEELAQHMQRYVRQMSYAPLGTDGQRRLARGRALIVGVGGLGCTVADLLVRAGVGLVRLVDDDTVSRENLHRQTLFDEADAAAGTPKVTAAARRLGQIDPKAAVEAVQERFGPDSAARLAEGVDVIVDGTDNFLARFVINDLAVSEGLPWTFAGA</sequence>
<dbReference type="Pfam" id="PF00899">
    <property type="entry name" value="ThiF"/>
    <property type="match status" value="1"/>
</dbReference>